<dbReference type="InterPro" id="IPR036890">
    <property type="entry name" value="HATPase_C_sf"/>
</dbReference>
<dbReference type="InterPro" id="IPR003661">
    <property type="entry name" value="HisK_dim/P_dom"/>
</dbReference>
<keyword evidence="5" id="KW-0812">Transmembrane</keyword>
<keyword evidence="5" id="KW-1133">Transmembrane helix</keyword>
<evidence type="ECO:0000259" key="6">
    <source>
        <dbReference type="PROSITE" id="PS50109"/>
    </source>
</evidence>
<dbReference type="SUPFAM" id="SSF55874">
    <property type="entry name" value="ATPase domain of HSP90 chaperone/DNA topoisomerase II/histidine kinase"/>
    <property type="match status" value="1"/>
</dbReference>
<dbReference type="PANTHER" id="PTHR43065:SF42">
    <property type="entry name" value="TWO-COMPONENT SENSOR PPRA"/>
    <property type="match status" value="1"/>
</dbReference>
<dbReference type="Gene3D" id="3.40.50.2300">
    <property type="match status" value="1"/>
</dbReference>
<dbReference type="InterPro" id="IPR001789">
    <property type="entry name" value="Sig_transdc_resp-reg_receiver"/>
</dbReference>
<dbReference type="Gene3D" id="1.10.287.130">
    <property type="match status" value="1"/>
</dbReference>
<evidence type="ECO:0000256" key="4">
    <source>
        <dbReference type="PROSITE-ProRule" id="PRU00169"/>
    </source>
</evidence>
<dbReference type="PROSITE" id="PS50110">
    <property type="entry name" value="RESPONSE_REGULATORY"/>
    <property type="match status" value="1"/>
</dbReference>
<dbReference type="CDD" id="cd00082">
    <property type="entry name" value="HisKA"/>
    <property type="match status" value="1"/>
</dbReference>
<feature type="transmembrane region" description="Helical" evidence="5">
    <location>
        <begin position="45"/>
        <end position="64"/>
    </location>
</feature>
<feature type="modified residue" description="4-aspartylphosphate" evidence="4">
    <location>
        <position position="663"/>
    </location>
</feature>
<dbReference type="PROSITE" id="PS50109">
    <property type="entry name" value="HIS_KIN"/>
    <property type="match status" value="1"/>
</dbReference>
<organism evidence="8 9">
    <name type="scientific">Roseisolibacter agri</name>
    <dbReference type="NCBI Taxonomy" id="2014610"/>
    <lineage>
        <taxon>Bacteria</taxon>
        <taxon>Pseudomonadati</taxon>
        <taxon>Gemmatimonadota</taxon>
        <taxon>Gemmatimonadia</taxon>
        <taxon>Gemmatimonadales</taxon>
        <taxon>Gemmatimonadaceae</taxon>
        <taxon>Roseisolibacter</taxon>
    </lineage>
</organism>
<dbReference type="Pfam" id="PF02518">
    <property type="entry name" value="HATPase_c"/>
    <property type="match status" value="1"/>
</dbReference>
<feature type="transmembrane region" description="Helical" evidence="5">
    <location>
        <begin position="12"/>
        <end position="33"/>
    </location>
</feature>
<feature type="transmembrane region" description="Helical" evidence="5">
    <location>
        <begin position="145"/>
        <end position="165"/>
    </location>
</feature>
<keyword evidence="3 4" id="KW-0597">Phosphoprotein</keyword>
<evidence type="ECO:0000256" key="5">
    <source>
        <dbReference type="SAM" id="Phobius"/>
    </source>
</evidence>
<dbReference type="InterPro" id="IPR011006">
    <property type="entry name" value="CheY-like_superfamily"/>
</dbReference>
<feature type="transmembrane region" description="Helical" evidence="5">
    <location>
        <begin position="110"/>
        <end position="133"/>
    </location>
</feature>
<dbReference type="InterPro" id="IPR005467">
    <property type="entry name" value="His_kinase_dom"/>
</dbReference>
<dbReference type="SMART" id="SM00448">
    <property type="entry name" value="REC"/>
    <property type="match status" value="1"/>
</dbReference>
<evidence type="ECO:0000313" key="8">
    <source>
        <dbReference type="EMBL" id="GLC27790.1"/>
    </source>
</evidence>
<dbReference type="SMART" id="SM00387">
    <property type="entry name" value="HATPase_c"/>
    <property type="match status" value="1"/>
</dbReference>
<feature type="transmembrane region" description="Helical" evidence="5">
    <location>
        <begin position="283"/>
        <end position="301"/>
    </location>
</feature>
<evidence type="ECO:0000256" key="3">
    <source>
        <dbReference type="ARBA" id="ARBA00022553"/>
    </source>
</evidence>
<comment type="catalytic activity">
    <reaction evidence="1">
        <text>ATP + protein L-histidine = ADP + protein N-phospho-L-histidine.</text>
        <dbReference type="EC" id="2.7.13.3"/>
    </reaction>
</comment>
<reference evidence="8" key="1">
    <citation type="submission" date="2022-08" db="EMBL/GenBank/DDBJ databases">
        <title>Draft genome sequencing of Roseisolibacter agri AW1220.</title>
        <authorList>
            <person name="Tobiishi Y."/>
            <person name="Tonouchi A."/>
        </authorList>
    </citation>
    <scope>NUCLEOTIDE SEQUENCE</scope>
    <source>
        <strain evidence="8">AW1220</strain>
    </source>
</reference>
<dbReference type="GO" id="GO:0000155">
    <property type="term" value="F:phosphorelay sensor kinase activity"/>
    <property type="evidence" value="ECO:0007669"/>
    <property type="project" value="InterPro"/>
</dbReference>
<feature type="transmembrane region" description="Helical" evidence="5">
    <location>
        <begin position="84"/>
        <end position="104"/>
    </location>
</feature>
<dbReference type="Pfam" id="PF00512">
    <property type="entry name" value="HisKA"/>
    <property type="match status" value="1"/>
</dbReference>
<proteinExistence type="predicted"/>
<evidence type="ECO:0000313" key="9">
    <source>
        <dbReference type="Proteomes" id="UP001161325"/>
    </source>
</evidence>
<dbReference type="InterPro" id="IPR003594">
    <property type="entry name" value="HATPase_dom"/>
</dbReference>
<dbReference type="SUPFAM" id="SSF47384">
    <property type="entry name" value="Homodimeric domain of signal transducing histidine kinase"/>
    <property type="match status" value="1"/>
</dbReference>
<dbReference type="Pfam" id="PF00072">
    <property type="entry name" value="Response_reg"/>
    <property type="match status" value="1"/>
</dbReference>
<dbReference type="PRINTS" id="PR00344">
    <property type="entry name" value="BCTRLSENSOR"/>
</dbReference>
<evidence type="ECO:0000256" key="1">
    <source>
        <dbReference type="ARBA" id="ARBA00000085"/>
    </source>
</evidence>
<protein>
    <recommendedName>
        <fullName evidence="2">histidine kinase</fullName>
        <ecNumber evidence="2">2.7.13.3</ecNumber>
    </recommendedName>
</protein>
<feature type="domain" description="Response regulatory" evidence="7">
    <location>
        <begin position="612"/>
        <end position="728"/>
    </location>
</feature>
<name>A0AA37V2G9_9BACT</name>
<feature type="transmembrane region" description="Helical" evidence="5">
    <location>
        <begin position="212"/>
        <end position="230"/>
    </location>
</feature>
<dbReference type="RefSeq" id="WP_284352220.1">
    <property type="nucleotide sequence ID" value="NZ_BRXS01000007.1"/>
</dbReference>
<comment type="caution">
    <text evidence="8">The sequence shown here is derived from an EMBL/GenBank/DDBJ whole genome shotgun (WGS) entry which is preliminary data.</text>
</comment>
<sequence length="733" mass="76534">MSRPLQPSSPRAPLWGGRIAVAASFAILAAFALPTRHPGESPAVSRLFATAFLPIYWMAAALALQASRTGALDDAGARGWRRIAAAYAMLAVNNLLFVFARHVAPFPGAGLLVAVVVPLLWYAAIFAGLARLTRAMETALERATFWLDSATVLVSGLLILLYVFAHTPGESSLASPVKALTTIGFPALNGAVIFAAIVVVLRPGRGVARDAVGLLAAGVALTVVGDLAYGRAAAAGVHRPGIWYEPLYLLAGCLAVASAQLQRERPGRDDARAFALGPARSSILPYGAVLGAVVVVILEVGDRWQTTLGRMVVGAVALTGLVMARQLLARRHLMALAAAEQARLTRQRALEVQLQQAQKLEAVGLLAGGIAHDFNNILTAIRASAELAATSGTAGRQDMEDIVRAVDHGASLTRQLLAFGRRDAVQLQRFDLRAVVHGMDAMLRRVVTGEIVLRVSLPSGAVPVEMDRAQLEQVLLNLAINARDAMPDGGTLAITVGTTVRDAPTAVLEAGRYATLEVRDTGHGMTPDVIARIFEPFFTTKPRGRGSGLGLSTVYAIVSRAGGTIDVASTVGTGTTFTVLIPLAAAPEGDAGPESLPATPAAPSAAPASREVVLVVDDEAAIRQLVLRYLTGNGYTCIAAADGAEALEHLASPGPRVDLLLTDLTMPGMSGRVLVERARALDPALRVICMSGYAEREAAAGDGAVPAAHYIEKPFSLSALGRLVRATLDAPAA</sequence>
<dbReference type="EC" id="2.7.13.3" evidence="2"/>
<dbReference type="Proteomes" id="UP001161325">
    <property type="component" value="Unassembled WGS sequence"/>
</dbReference>
<gene>
    <name evidence="8" type="ORF">rosag_43030</name>
</gene>
<accession>A0AA37V2G9</accession>
<dbReference type="PANTHER" id="PTHR43065">
    <property type="entry name" value="SENSOR HISTIDINE KINASE"/>
    <property type="match status" value="1"/>
</dbReference>
<feature type="domain" description="Histidine kinase" evidence="6">
    <location>
        <begin position="369"/>
        <end position="585"/>
    </location>
</feature>
<dbReference type="InterPro" id="IPR036097">
    <property type="entry name" value="HisK_dim/P_sf"/>
</dbReference>
<dbReference type="SUPFAM" id="SSF52172">
    <property type="entry name" value="CheY-like"/>
    <property type="match status" value="1"/>
</dbReference>
<dbReference type="AlphaFoldDB" id="A0AA37V2G9"/>
<feature type="transmembrane region" description="Helical" evidence="5">
    <location>
        <begin position="177"/>
        <end position="200"/>
    </location>
</feature>
<feature type="transmembrane region" description="Helical" evidence="5">
    <location>
        <begin position="307"/>
        <end position="324"/>
    </location>
</feature>
<dbReference type="EMBL" id="BRXS01000007">
    <property type="protein sequence ID" value="GLC27790.1"/>
    <property type="molecule type" value="Genomic_DNA"/>
</dbReference>
<dbReference type="SMART" id="SM00388">
    <property type="entry name" value="HisKA"/>
    <property type="match status" value="1"/>
</dbReference>
<keyword evidence="9" id="KW-1185">Reference proteome</keyword>
<evidence type="ECO:0000256" key="2">
    <source>
        <dbReference type="ARBA" id="ARBA00012438"/>
    </source>
</evidence>
<dbReference type="InterPro" id="IPR004358">
    <property type="entry name" value="Sig_transdc_His_kin-like_C"/>
</dbReference>
<dbReference type="Gene3D" id="3.30.565.10">
    <property type="entry name" value="Histidine kinase-like ATPase, C-terminal domain"/>
    <property type="match status" value="1"/>
</dbReference>
<keyword evidence="5" id="KW-0472">Membrane</keyword>
<evidence type="ECO:0000259" key="7">
    <source>
        <dbReference type="PROSITE" id="PS50110"/>
    </source>
</evidence>